<evidence type="ECO:0000259" key="8">
    <source>
        <dbReference type="Pfam" id="PF04545"/>
    </source>
</evidence>
<dbReference type="NCBIfam" id="NF007227">
    <property type="entry name" value="PRK09645.1"/>
    <property type="match status" value="1"/>
</dbReference>
<dbReference type="Gene3D" id="1.10.10.10">
    <property type="entry name" value="Winged helix-like DNA-binding domain superfamily/Winged helix DNA-binding domain"/>
    <property type="match status" value="1"/>
</dbReference>
<dbReference type="InterPro" id="IPR007630">
    <property type="entry name" value="RNA_pol_sigma70_r4"/>
</dbReference>
<dbReference type="EMBL" id="JAFBCF010000001">
    <property type="protein sequence ID" value="MBM7799279.1"/>
    <property type="molecule type" value="Genomic_DNA"/>
</dbReference>
<keyword evidence="3 6" id="KW-0731">Sigma factor</keyword>
<name>A0ABS2RMW2_9ACTN</name>
<feature type="domain" description="RNA polymerase sigma-70 region 2" evidence="7">
    <location>
        <begin position="22"/>
        <end position="88"/>
    </location>
</feature>
<feature type="domain" description="RNA polymerase sigma-70 region 4" evidence="8">
    <location>
        <begin position="119"/>
        <end position="167"/>
    </location>
</feature>
<reference evidence="9 10" key="1">
    <citation type="submission" date="2021-01" db="EMBL/GenBank/DDBJ databases">
        <title>Sequencing the genomes of 1000 actinobacteria strains.</title>
        <authorList>
            <person name="Klenk H.-P."/>
        </authorList>
    </citation>
    <scope>NUCLEOTIDE SEQUENCE [LARGE SCALE GENOMIC DNA]</scope>
    <source>
        <strain evidence="9 10">DSM 18662</strain>
    </source>
</reference>
<dbReference type="InterPro" id="IPR039425">
    <property type="entry name" value="RNA_pol_sigma-70-like"/>
</dbReference>
<dbReference type="Pfam" id="PF04545">
    <property type="entry name" value="Sigma70_r4"/>
    <property type="match status" value="1"/>
</dbReference>
<gene>
    <name evidence="9" type="ORF">JOE57_002200</name>
</gene>
<dbReference type="SUPFAM" id="SSF88659">
    <property type="entry name" value="Sigma3 and sigma4 domains of RNA polymerase sigma factors"/>
    <property type="match status" value="1"/>
</dbReference>
<dbReference type="InterPro" id="IPR007627">
    <property type="entry name" value="RNA_pol_sigma70_r2"/>
</dbReference>
<dbReference type="InterPro" id="IPR036388">
    <property type="entry name" value="WH-like_DNA-bd_sf"/>
</dbReference>
<evidence type="ECO:0000256" key="2">
    <source>
        <dbReference type="ARBA" id="ARBA00023015"/>
    </source>
</evidence>
<evidence type="ECO:0000259" key="7">
    <source>
        <dbReference type="Pfam" id="PF04542"/>
    </source>
</evidence>
<evidence type="ECO:0000256" key="5">
    <source>
        <dbReference type="ARBA" id="ARBA00023163"/>
    </source>
</evidence>
<sequence>MAAGRKDLAAVGRKDLALQALHDRHAAELWRFALRMTHDRELAEDVVQEVLLRAWRDPDLVTRDDAAARAWLFTVTRHLIVDKWRSAASRHEVGTAVVEDRSVSDDSSQVLDRWLIAEAMSGLSAEHRSVIGAAYYEGQSVADIAKRLRIPEGTVKSRLHYGLRTLKLILQEKGVTRS</sequence>
<evidence type="ECO:0000256" key="4">
    <source>
        <dbReference type="ARBA" id="ARBA00023125"/>
    </source>
</evidence>
<protein>
    <recommendedName>
        <fullName evidence="6">RNA polymerase sigma factor</fullName>
    </recommendedName>
</protein>
<dbReference type="InterPro" id="IPR013324">
    <property type="entry name" value="RNA_pol_sigma_r3/r4-like"/>
</dbReference>
<dbReference type="CDD" id="cd06171">
    <property type="entry name" value="Sigma70_r4"/>
    <property type="match status" value="1"/>
</dbReference>
<comment type="similarity">
    <text evidence="1 6">Belongs to the sigma-70 factor family. ECF subfamily.</text>
</comment>
<dbReference type="PROSITE" id="PS01063">
    <property type="entry name" value="SIGMA70_ECF"/>
    <property type="match status" value="1"/>
</dbReference>
<dbReference type="PANTHER" id="PTHR43133:SF52">
    <property type="entry name" value="ECF RNA POLYMERASE SIGMA FACTOR SIGL"/>
    <property type="match status" value="1"/>
</dbReference>
<dbReference type="PANTHER" id="PTHR43133">
    <property type="entry name" value="RNA POLYMERASE ECF-TYPE SIGMA FACTO"/>
    <property type="match status" value="1"/>
</dbReference>
<keyword evidence="2 6" id="KW-0805">Transcription regulation</keyword>
<keyword evidence="4 6" id="KW-0238">DNA-binding</keyword>
<keyword evidence="5 6" id="KW-0804">Transcription</keyword>
<keyword evidence="10" id="KW-1185">Reference proteome</keyword>
<evidence type="ECO:0000256" key="1">
    <source>
        <dbReference type="ARBA" id="ARBA00010641"/>
    </source>
</evidence>
<comment type="caution">
    <text evidence="9">The sequence shown here is derived from an EMBL/GenBank/DDBJ whole genome shotgun (WGS) entry which is preliminary data.</text>
</comment>
<dbReference type="InterPro" id="IPR014284">
    <property type="entry name" value="RNA_pol_sigma-70_dom"/>
</dbReference>
<evidence type="ECO:0000313" key="9">
    <source>
        <dbReference type="EMBL" id="MBM7799279.1"/>
    </source>
</evidence>
<evidence type="ECO:0000313" key="10">
    <source>
        <dbReference type="Proteomes" id="UP000704762"/>
    </source>
</evidence>
<dbReference type="InterPro" id="IPR013325">
    <property type="entry name" value="RNA_pol_sigma_r2"/>
</dbReference>
<dbReference type="RefSeq" id="WP_338041266.1">
    <property type="nucleotide sequence ID" value="NZ_BAAAQP010000001.1"/>
</dbReference>
<dbReference type="InterPro" id="IPR000838">
    <property type="entry name" value="RNA_pol_sigma70_ECF_CS"/>
</dbReference>
<dbReference type="Proteomes" id="UP000704762">
    <property type="component" value="Unassembled WGS sequence"/>
</dbReference>
<accession>A0ABS2RMW2</accession>
<organism evidence="9 10">
    <name type="scientific">Microlunatus panaciterrae</name>
    <dbReference type="NCBI Taxonomy" id="400768"/>
    <lineage>
        <taxon>Bacteria</taxon>
        <taxon>Bacillati</taxon>
        <taxon>Actinomycetota</taxon>
        <taxon>Actinomycetes</taxon>
        <taxon>Propionibacteriales</taxon>
        <taxon>Propionibacteriaceae</taxon>
        <taxon>Microlunatus</taxon>
    </lineage>
</organism>
<evidence type="ECO:0000256" key="6">
    <source>
        <dbReference type="RuleBase" id="RU000716"/>
    </source>
</evidence>
<proteinExistence type="inferred from homology"/>
<dbReference type="Gene3D" id="1.10.1740.10">
    <property type="match status" value="1"/>
</dbReference>
<dbReference type="SUPFAM" id="SSF88946">
    <property type="entry name" value="Sigma2 domain of RNA polymerase sigma factors"/>
    <property type="match status" value="1"/>
</dbReference>
<dbReference type="NCBIfam" id="TIGR02937">
    <property type="entry name" value="sigma70-ECF"/>
    <property type="match status" value="1"/>
</dbReference>
<dbReference type="Pfam" id="PF04542">
    <property type="entry name" value="Sigma70_r2"/>
    <property type="match status" value="1"/>
</dbReference>
<evidence type="ECO:0000256" key="3">
    <source>
        <dbReference type="ARBA" id="ARBA00023082"/>
    </source>
</evidence>